<gene>
    <name evidence="3" type="ORF">J2S05_003018</name>
</gene>
<dbReference type="InterPro" id="IPR001375">
    <property type="entry name" value="Peptidase_S9_cat"/>
</dbReference>
<dbReference type="Proteomes" id="UP001225034">
    <property type="component" value="Unassembled WGS sequence"/>
</dbReference>
<dbReference type="Gene3D" id="3.40.50.1820">
    <property type="entry name" value="alpha/beta hydrolase"/>
    <property type="match status" value="1"/>
</dbReference>
<dbReference type="EMBL" id="JAUSUA010000004">
    <property type="protein sequence ID" value="MDQ0208209.1"/>
    <property type="molecule type" value="Genomic_DNA"/>
</dbReference>
<evidence type="ECO:0000256" key="1">
    <source>
        <dbReference type="ARBA" id="ARBA00022801"/>
    </source>
</evidence>
<comment type="caution">
    <text evidence="3">The sequence shown here is derived from an EMBL/GenBank/DDBJ whole genome shotgun (WGS) entry which is preliminary data.</text>
</comment>
<dbReference type="PANTHER" id="PTHR42776">
    <property type="entry name" value="SERINE PEPTIDASE S9 FAMILY MEMBER"/>
    <property type="match status" value="1"/>
</dbReference>
<feature type="domain" description="Peptidase S9 prolyl oligopeptidase catalytic" evidence="2">
    <location>
        <begin position="65"/>
        <end position="258"/>
    </location>
</feature>
<dbReference type="InterPro" id="IPR029058">
    <property type="entry name" value="AB_hydrolase_fold"/>
</dbReference>
<dbReference type="Pfam" id="PF00326">
    <property type="entry name" value="Peptidase_S9"/>
    <property type="match status" value="1"/>
</dbReference>
<proteinExistence type="predicted"/>
<evidence type="ECO:0000313" key="3">
    <source>
        <dbReference type="EMBL" id="MDQ0208209.1"/>
    </source>
</evidence>
<organism evidence="3 4">
    <name type="scientific">Alkalicoccobacillus murimartini</name>
    <dbReference type="NCBI Taxonomy" id="171685"/>
    <lineage>
        <taxon>Bacteria</taxon>
        <taxon>Bacillati</taxon>
        <taxon>Bacillota</taxon>
        <taxon>Bacilli</taxon>
        <taxon>Bacillales</taxon>
        <taxon>Bacillaceae</taxon>
        <taxon>Alkalicoccobacillus</taxon>
    </lineage>
</organism>
<accession>A0ABT9YKN7</accession>
<dbReference type="GO" id="GO:0004177">
    <property type="term" value="F:aminopeptidase activity"/>
    <property type="evidence" value="ECO:0007669"/>
    <property type="project" value="UniProtKB-KW"/>
</dbReference>
<name>A0ABT9YKN7_9BACI</name>
<evidence type="ECO:0000259" key="2">
    <source>
        <dbReference type="Pfam" id="PF00326"/>
    </source>
</evidence>
<dbReference type="RefSeq" id="WP_306984083.1">
    <property type="nucleotide sequence ID" value="NZ_JAUSUA010000004.1"/>
</dbReference>
<keyword evidence="4" id="KW-1185">Reference proteome</keyword>
<reference evidence="3 4" key="1">
    <citation type="submission" date="2023-07" db="EMBL/GenBank/DDBJ databases">
        <title>Genomic Encyclopedia of Type Strains, Phase IV (KMG-IV): sequencing the most valuable type-strain genomes for metagenomic binning, comparative biology and taxonomic classification.</title>
        <authorList>
            <person name="Goeker M."/>
        </authorList>
    </citation>
    <scope>NUCLEOTIDE SEQUENCE [LARGE SCALE GENOMIC DNA]</scope>
    <source>
        <strain evidence="3 4">DSM 19154</strain>
    </source>
</reference>
<sequence>MIIDKQRIPSPHPGIRLYLITHLSGGLRVKGYLAEPLWSRSLPGLIYLRGGIKNVGMVRIQRLIQWASEGFVVFAPFYRGNRGGEGNEDFGGHDREDAVSAVEVLKENERYDQKQGIHVIGFSRGGVMALWAAIAKDEVKSLISWNGVTDMFLTYEERVDLRRMMKRVIGGTPTKYPERYHWRTPQEELETMQASVLLIHGVKDEHVSIEHAYKLECLLKHNKKPIETWYFPDYTHQFPLKDQQRILHEAADWMKNQVEK</sequence>
<evidence type="ECO:0000313" key="4">
    <source>
        <dbReference type="Proteomes" id="UP001225034"/>
    </source>
</evidence>
<keyword evidence="3" id="KW-0031">Aminopeptidase</keyword>
<keyword evidence="1" id="KW-0378">Hydrolase</keyword>
<protein>
    <submittedName>
        <fullName evidence="3">Dipeptidyl aminopeptidase/acylaminoacyl peptidase</fullName>
    </submittedName>
</protein>
<keyword evidence="3" id="KW-0645">Protease</keyword>
<dbReference type="PANTHER" id="PTHR42776:SF27">
    <property type="entry name" value="DIPEPTIDYL PEPTIDASE FAMILY MEMBER 6"/>
    <property type="match status" value="1"/>
</dbReference>
<dbReference type="SUPFAM" id="SSF53474">
    <property type="entry name" value="alpha/beta-Hydrolases"/>
    <property type="match status" value="1"/>
</dbReference>